<dbReference type="Gene3D" id="3.40.50.10860">
    <property type="entry name" value="Leucine Dehydrogenase, chain A, domain 1"/>
    <property type="match status" value="1"/>
</dbReference>
<evidence type="ECO:0000256" key="7">
    <source>
        <dbReference type="ARBA" id="ARBA00023002"/>
    </source>
</evidence>
<comment type="pathway">
    <text evidence="1 11">One-carbon metabolism; tetrahydrofolate interconversion.</text>
</comment>
<dbReference type="InterPro" id="IPR036291">
    <property type="entry name" value="NAD(P)-bd_dom_sf"/>
</dbReference>
<feature type="domain" description="Tetrahydrofolate dehydrogenase/cyclohydrolase catalytic" evidence="12">
    <location>
        <begin position="5"/>
        <end position="119"/>
    </location>
</feature>
<evidence type="ECO:0000256" key="8">
    <source>
        <dbReference type="ARBA" id="ARBA00023102"/>
    </source>
</evidence>
<dbReference type="AlphaFoldDB" id="A0A844F940"/>
<dbReference type="GO" id="GO:0000105">
    <property type="term" value="P:L-histidine biosynthetic process"/>
    <property type="evidence" value="ECO:0007669"/>
    <property type="project" value="UniProtKB-KW"/>
</dbReference>
<dbReference type="GO" id="GO:0009086">
    <property type="term" value="P:methionine biosynthetic process"/>
    <property type="evidence" value="ECO:0007669"/>
    <property type="project" value="UniProtKB-KW"/>
</dbReference>
<name>A0A844F940_CLOSV</name>
<dbReference type="EC" id="3.5.4.9" evidence="11"/>
<keyword evidence="10 11" id="KW-0511">Multifunctional enzyme</keyword>
<dbReference type="FunFam" id="3.40.50.720:FF:000094">
    <property type="entry name" value="Bifunctional protein FolD"/>
    <property type="match status" value="1"/>
</dbReference>
<keyword evidence="4 11" id="KW-0658">Purine biosynthesis</keyword>
<keyword evidence="2 11" id="KW-0554">One-carbon metabolism</keyword>
<feature type="domain" description="Tetrahydrofolate dehydrogenase/cyclohydrolase NAD(P)-binding" evidence="13">
    <location>
        <begin position="139"/>
        <end position="279"/>
    </location>
</feature>
<gene>
    <name evidence="11" type="primary">folD</name>
    <name evidence="14" type="ORF">FYJ37_08135</name>
</gene>
<evidence type="ECO:0000256" key="9">
    <source>
        <dbReference type="ARBA" id="ARBA00023167"/>
    </source>
</evidence>
<comment type="caution">
    <text evidence="14">The sequence shown here is derived from an EMBL/GenBank/DDBJ whole genome shotgun (WGS) entry which is preliminary data.</text>
</comment>
<dbReference type="PANTHER" id="PTHR48099">
    <property type="entry name" value="C-1-TETRAHYDROFOLATE SYNTHASE, CYTOPLASMIC-RELATED"/>
    <property type="match status" value="1"/>
</dbReference>
<comment type="caution">
    <text evidence="11">Lacks conserved residue(s) required for the propagation of feature annotation.</text>
</comment>
<dbReference type="UniPathway" id="UPA00193"/>
<evidence type="ECO:0000256" key="6">
    <source>
        <dbReference type="ARBA" id="ARBA00022857"/>
    </source>
</evidence>
<dbReference type="PRINTS" id="PR00085">
    <property type="entry name" value="THFDHDRGNASE"/>
</dbReference>
<evidence type="ECO:0000313" key="14">
    <source>
        <dbReference type="EMBL" id="MSS40317.1"/>
    </source>
</evidence>
<evidence type="ECO:0000313" key="15">
    <source>
        <dbReference type="Proteomes" id="UP000462363"/>
    </source>
</evidence>
<dbReference type="SUPFAM" id="SSF53223">
    <property type="entry name" value="Aminoacid dehydrogenase-like, N-terminal domain"/>
    <property type="match status" value="1"/>
</dbReference>
<evidence type="ECO:0000256" key="1">
    <source>
        <dbReference type="ARBA" id="ARBA00004777"/>
    </source>
</evidence>
<organism evidence="14 15">
    <name type="scientific">Clostridium scindens (strain JCM 10418 / VPI 12708)</name>
    <dbReference type="NCBI Taxonomy" id="29347"/>
    <lineage>
        <taxon>Bacteria</taxon>
        <taxon>Bacillati</taxon>
        <taxon>Bacillota</taxon>
        <taxon>Clostridia</taxon>
        <taxon>Lachnospirales</taxon>
        <taxon>Lachnospiraceae</taxon>
    </lineage>
</organism>
<comment type="function">
    <text evidence="11">Catalyzes the oxidation of 5,10-methylenetetrahydrofolate to 5,10-methenyltetrahydrofolate and then the hydrolysis of 5,10-methenyltetrahydrofolate to 10-formyltetrahydrofolate.</text>
</comment>
<dbReference type="GO" id="GO:0006164">
    <property type="term" value="P:purine nucleotide biosynthetic process"/>
    <property type="evidence" value="ECO:0007669"/>
    <property type="project" value="UniProtKB-KW"/>
</dbReference>
<evidence type="ECO:0000259" key="12">
    <source>
        <dbReference type="Pfam" id="PF00763"/>
    </source>
</evidence>
<dbReference type="GO" id="GO:0005829">
    <property type="term" value="C:cytosol"/>
    <property type="evidence" value="ECO:0007669"/>
    <property type="project" value="TreeGrafter"/>
</dbReference>
<sequence length="285" mass="30941">MSILMKGADVAKTMKEDLTGEARRLKDRGILPSLTIVRVGARPDDLAYERGARKRMEMIGIECKVVELPETITQAEFEKTFFKINEDPKVHGILLFRPLPGHLDEGPVVSRINPLKDVDCMCPVNIAKVFSGDETGHAPCTPEAVMEMLDYYKIDPRGKKVTVIGRSMVVGKPLSMLLLKRHATVTICHTRTKDLSATCREAEILVAAAGKARMVTADMIGDGAVVVDVGINVDAKGNLCGDVDFNAAEPVTSYISPVPRGVGSVTSSVLAKHVLKAAEYLSLER</sequence>
<dbReference type="InterPro" id="IPR046346">
    <property type="entry name" value="Aminoacid_DH-like_N_sf"/>
</dbReference>
<dbReference type="EC" id="1.5.1.5" evidence="11"/>
<keyword evidence="5 11" id="KW-0378">Hydrolase</keyword>
<dbReference type="InterPro" id="IPR020631">
    <property type="entry name" value="THF_DH/CycHdrlase_NAD-bd_dom"/>
</dbReference>
<evidence type="ECO:0000256" key="5">
    <source>
        <dbReference type="ARBA" id="ARBA00022801"/>
    </source>
</evidence>
<evidence type="ECO:0000256" key="4">
    <source>
        <dbReference type="ARBA" id="ARBA00022755"/>
    </source>
</evidence>
<keyword evidence="8 11" id="KW-0368">Histidine biosynthesis</keyword>
<reference evidence="14 15" key="1">
    <citation type="submission" date="2019-08" db="EMBL/GenBank/DDBJ databases">
        <title>In-depth cultivation of the pig gut microbiome towards novel bacterial diversity and tailored functional studies.</title>
        <authorList>
            <person name="Wylensek D."/>
            <person name="Hitch T.C.A."/>
            <person name="Clavel T."/>
        </authorList>
    </citation>
    <scope>NUCLEOTIDE SEQUENCE [LARGE SCALE GENOMIC DNA]</scope>
    <source>
        <strain evidence="14 15">BL-389-WT-3D</strain>
    </source>
</reference>
<keyword evidence="7 11" id="KW-0560">Oxidoreductase</keyword>
<feature type="binding site" evidence="11">
    <location>
        <position position="231"/>
    </location>
    <ligand>
        <name>NADP(+)</name>
        <dbReference type="ChEBI" id="CHEBI:58349"/>
    </ligand>
</feature>
<protein>
    <recommendedName>
        <fullName evidence="11">Bifunctional protein FolD</fullName>
    </recommendedName>
    <domain>
        <recommendedName>
            <fullName evidence="11">Methylenetetrahydrofolate dehydrogenase</fullName>
            <ecNumber evidence="11">1.5.1.5</ecNumber>
        </recommendedName>
    </domain>
    <domain>
        <recommendedName>
            <fullName evidence="11">Methenyltetrahydrofolate cyclohydrolase</fullName>
            <ecNumber evidence="11">3.5.4.9</ecNumber>
        </recommendedName>
    </domain>
</protein>
<dbReference type="GeneID" id="62697481"/>
<dbReference type="InterPro" id="IPR000672">
    <property type="entry name" value="THF_DH/CycHdrlase"/>
</dbReference>
<dbReference type="HAMAP" id="MF_01576">
    <property type="entry name" value="THF_DHG_CYH"/>
    <property type="match status" value="1"/>
</dbReference>
<keyword evidence="3 11" id="KW-0028">Amino-acid biosynthesis</keyword>
<dbReference type="CDD" id="cd01080">
    <property type="entry name" value="NAD_bind_m-THF_DH_Cyclohyd"/>
    <property type="match status" value="1"/>
</dbReference>
<comment type="similarity">
    <text evidence="11">Belongs to the tetrahydrofolate dehydrogenase/cyclohydrolase family.</text>
</comment>
<evidence type="ECO:0000256" key="10">
    <source>
        <dbReference type="ARBA" id="ARBA00023268"/>
    </source>
</evidence>
<dbReference type="GO" id="GO:0004477">
    <property type="term" value="F:methenyltetrahydrofolate cyclohydrolase activity"/>
    <property type="evidence" value="ECO:0007669"/>
    <property type="project" value="UniProtKB-UniRule"/>
</dbReference>
<evidence type="ECO:0000256" key="3">
    <source>
        <dbReference type="ARBA" id="ARBA00022605"/>
    </source>
</evidence>
<dbReference type="InterPro" id="IPR020630">
    <property type="entry name" value="THF_DH/CycHdrlase_cat_dom"/>
</dbReference>
<evidence type="ECO:0000256" key="2">
    <source>
        <dbReference type="ARBA" id="ARBA00022563"/>
    </source>
</evidence>
<evidence type="ECO:0000259" key="13">
    <source>
        <dbReference type="Pfam" id="PF02882"/>
    </source>
</evidence>
<dbReference type="GO" id="GO:0035999">
    <property type="term" value="P:tetrahydrofolate interconversion"/>
    <property type="evidence" value="ECO:0007669"/>
    <property type="project" value="UniProtKB-UniRule"/>
</dbReference>
<accession>A0A844F940</accession>
<dbReference type="Proteomes" id="UP000462363">
    <property type="component" value="Unassembled WGS sequence"/>
</dbReference>
<dbReference type="Pfam" id="PF02882">
    <property type="entry name" value="THF_DHG_CYH_C"/>
    <property type="match status" value="1"/>
</dbReference>
<evidence type="ECO:0000256" key="11">
    <source>
        <dbReference type="HAMAP-Rule" id="MF_01576"/>
    </source>
</evidence>
<dbReference type="SUPFAM" id="SSF51735">
    <property type="entry name" value="NAD(P)-binding Rossmann-fold domains"/>
    <property type="match status" value="1"/>
</dbReference>
<dbReference type="Gene3D" id="3.40.50.720">
    <property type="entry name" value="NAD(P)-binding Rossmann-like Domain"/>
    <property type="match status" value="1"/>
</dbReference>
<dbReference type="PANTHER" id="PTHR48099:SF5">
    <property type="entry name" value="C-1-TETRAHYDROFOLATE SYNTHASE, CYTOPLASMIC"/>
    <property type="match status" value="1"/>
</dbReference>
<comment type="catalytic activity">
    <reaction evidence="11">
        <text>(6R)-5,10-methylene-5,6,7,8-tetrahydrofolate + NADP(+) = (6R)-5,10-methenyltetrahydrofolate + NADPH</text>
        <dbReference type="Rhea" id="RHEA:22812"/>
        <dbReference type="ChEBI" id="CHEBI:15636"/>
        <dbReference type="ChEBI" id="CHEBI:57455"/>
        <dbReference type="ChEBI" id="CHEBI:57783"/>
        <dbReference type="ChEBI" id="CHEBI:58349"/>
        <dbReference type="EC" id="1.5.1.5"/>
    </reaction>
</comment>
<proteinExistence type="inferred from homology"/>
<dbReference type="RefSeq" id="WP_004606626.1">
    <property type="nucleotide sequence ID" value="NZ_AP024846.1"/>
</dbReference>
<comment type="catalytic activity">
    <reaction evidence="11">
        <text>(6R)-5,10-methenyltetrahydrofolate + H2O = (6R)-10-formyltetrahydrofolate + H(+)</text>
        <dbReference type="Rhea" id="RHEA:23700"/>
        <dbReference type="ChEBI" id="CHEBI:15377"/>
        <dbReference type="ChEBI" id="CHEBI:15378"/>
        <dbReference type="ChEBI" id="CHEBI:57455"/>
        <dbReference type="ChEBI" id="CHEBI:195366"/>
        <dbReference type="EC" id="3.5.4.9"/>
    </reaction>
</comment>
<feature type="binding site" evidence="11">
    <location>
        <begin position="165"/>
        <end position="167"/>
    </location>
    <ligand>
        <name>NADP(+)</name>
        <dbReference type="ChEBI" id="CHEBI:58349"/>
    </ligand>
</feature>
<dbReference type="EMBL" id="VUMB01000014">
    <property type="protein sequence ID" value="MSS40317.1"/>
    <property type="molecule type" value="Genomic_DNA"/>
</dbReference>
<keyword evidence="6 11" id="KW-0521">NADP</keyword>
<keyword evidence="9 11" id="KW-0486">Methionine biosynthesis</keyword>
<comment type="subunit">
    <text evidence="11">Homodimer.</text>
</comment>
<dbReference type="GO" id="GO:0004488">
    <property type="term" value="F:methylenetetrahydrofolate dehydrogenase (NADP+) activity"/>
    <property type="evidence" value="ECO:0007669"/>
    <property type="project" value="UniProtKB-UniRule"/>
</dbReference>
<dbReference type="Pfam" id="PF00763">
    <property type="entry name" value="THF_DHG_CYH"/>
    <property type="match status" value="1"/>
</dbReference>